<evidence type="ECO:0000313" key="1">
    <source>
        <dbReference type="EMBL" id="KAH9779118.1"/>
    </source>
</evidence>
<protein>
    <submittedName>
        <fullName evidence="1">Cysteine-rich receptor-like protein kinase 25</fullName>
    </submittedName>
</protein>
<gene>
    <name evidence="1" type="ORF">KPL71_007603</name>
</gene>
<dbReference type="Proteomes" id="UP000829398">
    <property type="component" value="Chromosome 3"/>
</dbReference>
<sequence length="329" mass="37013">MPAFKLFMFFLFLSFLSNFMGFTTAADPTYLTDFCLNTTTFTRNSTFQSNLNLFLSSLPTNASRSNGFSGCFYNATAGQPSYSDRVYGLFRCRGDLGSTACQDCVTFAARNIKPDKFNKFLGNLMNQVDTQAVNDPKRFGIRKANYTAFQTVYSLVQCTPDLSSRDCEHINMLWHILNGSHLANVGNLESCNVRYEFYPFYNESVIVVLPSPPPAASVTRPQADNDITTLESLQFDFETIEDATNKFSTDNKLGEGGFGVLPNEHEIAVKRLSRSSSQGAQEINNEVVVVAKLQHINLVRLLGFCLEREEKILVYEYVPNKRLDNFLYG</sequence>
<comment type="caution">
    <text evidence="1">The sequence shown here is derived from an EMBL/GenBank/DDBJ whole genome shotgun (WGS) entry which is preliminary data.</text>
</comment>
<reference evidence="2" key="1">
    <citation type="journal article" date="2023" name="Hortic. Res.">
        <title>A chromosome-level phased genome enabling allele-level studies in sweet orange: a case study on citrus Huanglongbing tolerance.</title>
        <authorList>
            <person name="Wu B."/>
            <person name="Yu Q."/>
            <person name="Deng Z."/>
            <person name="Duan Y."/>
            <person name="Luo F."/>
            <person name="Gmitter F. Jr."/>
        </authorList>
    </citation>
    <scope>NUCLEOTIDE SEQUENCE [LARGE SCALE GENOMIC DNA]</scope>
    <source>
        <strain evidence="2">cv. Valencia</strain>
    </source>
</reference>
<dbReference type="EMBL" id="CM039172">
    <property type="protein sequence ID" value="KAH9779118.1"/>
    <property type="molecule type" value="Genomic_DNA"/>
</dbReference>
<name>A0ACB8LZW2_CITSI</name>
<keyword evidence="2" id="KW-1185">Reference proteome</keyword>
<proteinExistence type="predicted"/>
<accession>A0ACB8LZW2</accession>
<evidence type="ECO:0000313" key="2">
    <source>
        <dbReference type="Proteomes" id="UP000829398"/>
    </source>
</evidence>
<organism evidence="1 2">
    <name type="scientific">Citrus sinensis</name>
    <name type="common">Sweet orange</name>
    <name type="synonym">Citrus aurantium var. sinensis</name>
    <dbReference type="NCBI Taxonomy" id="2711"/>
    <lineage>
        <taxon>Eukaryota</taxon>
        <taxon>Viridiplantae</taxon>
        <taxon>Streptophyta</taxon>
        <taxon>Embryophyta</taxon>
        <taxon>Tracheophyta</taxon>
        <taxon>Spermatophyta</taxon>
        <taxon>Magnoliopsida</taxon>
        <taxon>eudicotyledons</taxon>
        <taxon>Gunneridae</taxon>
        <taxon>Pentapetalae</taxon>
        <taxon>rosids</taxon>
        <taxon>malvids</taxon>
        <taxon>Sapindales</taxon>
        <taxon>Rutaceae</taxon>
        <taxon>Aurantioideae</taxon>
        <taxon>Citrus</taxon>
    </lineage>
</organism>